<evidence type="ECO:0000313" key="2">
    <source>
        <dbReference type="Proteomes" id="UP000621266"/>
    </source>
</evidence>
<proteinExistence type="predicted"/>
<dbReference type="InterPro" id="IPR036250">
    <property type="entry name" value="AcylCo_DH-like_C"/>
</dbReference>
<protein>
    <recommendedName>
        <fullName evidence="3">Acyl-CoA dehydrogenase/oxidase C-terminal domain-containing protein</fullName>
    </recommendedName>
</protein>
<dbReference type="RefSeq" id="WP_098752399.1">
    <property type="nucleotide sequence ID" value="NZ_WHPN01000351.1"/>
</dbReference>
<dbReference type="Proteomes" id="UP000621266">
    <property type="component" value="Unassembled WGS sequence"/>
</dbReference>
<comment type="caution">
    <text evidence="1">The sequence shown here is derived from an EMBL/GenBank/DDBJ whole genome shotgun (WGS) entry which is preliminary data.</text>
</comment>
<gene>
    <name evidence="1" type="ORF">GCU69_23300</name>
</gene>
<sequence length="238" mass="24755">MSAALWDACHRAARDRGPAPALALLAGELLPGMLPCGPHGHGVVAPETLLKAEEVWYGGRPCPLAPGGPEVLSRTELPGGEVVMVRHEVPSAVEYGPGDLGAGWGLGLVWLRLGLSEGLRESVVAHLGGRTTGGSPLLHQQLVKSAVADALIEHLEVRAVLDGARPAELSPALLGDLQRRLTATDRAQVKLLGASGYLRTGPGQVGYVSELLAEAYASAGKKEERAVARTAVAGSRCW</sequence>
<reference evidence="1 2" key="1">
    <citation type="submission" date="2019-10" db="EMBL/GenBank/DDBJ databases">
        <title>Streptomyces tenebrisbrunneis sp.nov., an endogenous actinomycete isolated from of Lycium ruthenicum.</title>
        <authorList>
            <person name="Ma L."/>
        </authorList>
    </citation>
    <scope>NUCLEOTIDE SEQUENCE [LARGE SCALE GENOMIC DNA]</scope>
    <source>
        <strain evidence="1 2">TRM 66187</strain>
    </source>
</reference>
<evidence type="ECO:0000313" key="1">
    <source>
        <dbReference type="EMBL" id="KAF4406774.1"/>
    </source>
</evidence>
<dbReference type="EMBL" id="WHPN01000351">
    <property type="protein sequence ID" value="KAF4406774.1"/>
    <property type="molecule type" value="Genomic_DNA"/>
</dbReference>
<dbReference type="SUPFAM" id="SSF47203">
    <property type="entry name" value="Acyl-CoA dehydrogenase C-terminal domain-like"/>
    <property type="match status" value="1"/>
</dbReference>
<evidence type="ECO:0008006" key="3">
    <source>
        <dbReference type="Google" id="ProtNLM"/>
    </source>
</evidence>
<organism evidence="1 2">
    <name type="scientific">Streptomyces lycii</name>
    <dbReference type="NCBI Taxonomy" id="2654337"/>
    <lineage>
        <taxon>Bacteria</taxon>
        <taxon>Bacillati</taxon>
        <taxon>Actinomycetota</taxon>
        <taxon>Actinomycetes</taxon>
        <taxon>Kitasatosporales</taxon>
        <taxon>Streptomycetaceae</taxon>
        <taxon>Streptomyces</taxon>
    </lineage>
</organism>
<keyword evidence="2" id="KW-1185">Reference proteome</keyword>
<accession>A0ABQ7FGJ3</accession>
<name>A0ABQ7FGJ3_9ACTN</name>